<keyword evidence="2" id="KW-1185">Reference proteome</keyword>
<evidence type="ECO:0008006" key="3">
    <source>
        <dbReference type="Google" id="ProtNLM"/>
    </source>
</evidence>
<dbReference type="EMBL" id="CP061799">
    <property type="protein sequence ID" value="QTA83488.1"/>
    <property type="molecule type" value="Genomic_DNA"/>
</dbReference>
<sequence>MLAKITSKNQITIPIKIMEQLQGVEYFDLDFKNGILFLKPLKEKDINLDMIRFKIKNTGLKPESEAVKSQ</sequence>
<evidence type="ECO:0000313" key="1">
    <source>
        <dbReference type="EMBL" id="QTA83488.1"/>
    </source>
</evidence>
<dbReference type="Proteomes" id="UP000663720">
    <property type="component" value="Chromosome"/>
</dbReference>
<dbReference type="KEGG" id="dli:dnl_58980"/>
<proteinExistence type="predicted"/>
<organism evidence="1 2">
    <name type="scientific">Desulfonema limicola</name>
    <dbReference type="NCBI Taxonomy" id="45656"/>
    <lineage>
        <taxon>Bacteria</taxon>
        <taxon>Pseudomonadati</taxon>
        <taxon>Thermodesulfobacteriota</taxon>
        <taxon>Desulfobacteria</taxon>
        <taxon>Desulfobacterales</taxon>
        <taxon>Desulfococcaceae</taxon>
        <taxon>Desulfonema</taxon>
    </lineage>
</organism>
<name>A0A975GK61_9BACT</name>
<accession>A0A975GK61</accession>
<dbReference type="RefSeq" id="WP_207689331.1">
    <property type="nucleotide sequence ID" value="NZ_CP061799.1"/>
</dbReference>
<evidence type="ECO:0000313" key="2">
    <source>
        <dbReference type="Proteomes" id="UP000663720"/>
    </source>
</evidence>
<reference evidence="1" key="1">
    <citation type="journal article" date="2021" name="Microb. Physiol.">
        <title>Proteogenomic Insights into the Physiology of Marine, Sulfate-Reducing, Filamentous Desulfonema limicola and Desulfonema magnum.</title>
        <authorList>
            <person name="Schnaars V."/>
            <person name="Wohlbrand L."/>
            <person name="Scheve S."/>
            <person name="Hinrichs C."/>
            <person name="Reinhardt R."/>
            <person name="Rabus R."/>
        </authorList>
    </citation>
    <scope>NUCLEOTIDE SEQUENCE</scope>
    <source>
        <strain evidence="1">5ac10</strain>
    </source>
</reference>
<gene>
    <name evidence="1" type="ORF">dnl_58980</name>
</gene>
<protein>
    <recommendedName>
        <fullName evidence="3">SpoVT-AbrB domain-containing protein</fullName>
    </recommendedName>
</protein>
<dbReference type="AlphaFoldDB" id="A0A975GK61"/>
<dbReference type="Gene3D" id="2.10.260.10">
    <property type="match status" value="1"/>
</dbReference>